<evidence type="ECO:0000256" key="2">
    <source>
        <dbReference type="SAM" id="SignalP"/>
    </source>
</evidence>
<feature type="region of interest" description="Disordered" evidence="1">
    <location>
        <begin position="22"/>
        <end position="41"/>
    </location>
</feature>
<name>A0A841HL28_9GAMM</name>
<evidence type="ECO:0000256" key="1">
    <source>
        <dbReference type="SAM" id="MobiDB-lite"/>
    </source>
</evidence>
<feature type="compositionally biased region" description="Low complexity" evidence="1">
    <location>
        <begin position="26"/>
        <end position="40"/>
    </location>
</feature>
<sequence>MIRLNTALVLLPISIACAAGTASDRTPASESTDASTTASASREEIEVWIVLSEPALSSLPRDAESQRAELRRRILEEQDRVMRRLAELGAVESARTQQTRNAIAVTLPAAAIESVKKIDGVTAVKTVSHRNRVGR</sequence>
<keyword evidence="2" id="KW-0732">Signal</keyword>
<protein>
    <submittedName>
        <fullName evidence="3">Uncharacterized protein</fullName>
    </submittedName>
</protein>
<feature type="chain" id="PRO_5032677667" evidence="2">
    <location>
        <begin position="19"/>
        <end position="135"/>
    </location>
</feature>
<dbReference type="RefSeq" id="WP_184332461.1">
    <property type="nucleotide sequence ID" value="NZ_JACHHZ010000003.1"/>
</dbReference>
<comment type="caution">
    <text evidence="3">The sequence shown here is derived from an EMBL/GenBank/DDBJ whole genome shotgun (WGS) entry which is preliminary data.</text>
</comment>
<feature type="signal peptide" evidence="2">
    <location>
        <begin position="1"/>
        <end position="18"/>
    </location>
</feature>
<proteinExistence type="predicted"/>
<dbReference type="AlphaFoldDB" id="A0A841HL28"/>
<dbReference type="PROSITE" id="PS51257">
    <property type="entry name" value="PROKAR_LIPOPROTEIN"/>
    <property type="match status" value="1"/>
</dbReference>
<dbReference type="EMBL" id="JACHHZ010000003">
    <property type="protein sequence ID" value="MBB6093767.1"/>
    <property type="molecule type" value="Genomic_DNA"/>
</dbReference>
<reference evidence="3 4" key="1">
    <citation type="submission" date="2020-08" db="EMBL/GenBank/DDBJ databases">
        <title>Genomic Encyclopedia of Type Strains, Phase IV (KMG-IV): sequencing the most valuable type-strain genomes for metagenomic binning, comparative biology and taxonomic classification.</title>
        <authorList>
            <person name="Goeker M."/>
        </authorList>
    </citation>
    <scope>NUCLEOTIDE SEQUENCE [LARGE SCALE GENOMIC DNA]</scope>
    <source>
        <strain evidence="3 4">DSM 26723</strain>
    </source>
</reference>
<dbReference type="Proteomes" id="UP000588068">
    <property type="component" value="Unassembled WGS sequence"/>
</dbReference>
<evidence type="ECO:0000313" key="3">
    <source>
        <dbReference type="EMBL" id="MBB6093767.1"/>
    </source>
</evidence>
<accession>A0A841HL28</accession>
<keyword evidence="4" id="KW-1185">Reference proteome</keyword>
<gene>
    <name evidence="3" type="ORF">HNQ60_002648</name>
</gene>
<organism evidence="3 4">
    <name type="scientific">Povalibacter uvarum</name>
    <dbReference type="NCBI Taxonomy" id="732238"/>
    <lineage>
        <taxon>Bacteria</taxon>
        <taxon>Pseudomonadati</taxon>
        <taxon>Pseudomonadota</taxon>
        <taxon>Gammaproteobacteria</taxon>
        <taxon>Steroidobacterales</taxon>
        <taxon>Steroidobacteraceae</taxon>
        <taxon>Povalibacter</taxon>
    </lineage>
</organism>
<evidence type="ECO:0000313" key="4">
    <source>
        <dbReference type="Proteomes" id="UP000588068"/>
    </source>
</evidence>